<dbReference type="AlphaFoldDB" id="A0A508WW48"/>
<protein>
    <submittedName>
        <fullName evidence="1">Uncharacterized protein</fullName>
    </submittedName>
</protein>
<evidence type="ECO:0000313" key="1">
    <source>
        <dbReference type="EMBL" id="VTZ61791.1"/>
    </source>
</evidence>
<reference evidence="1" key="1">
    <citation type="submission" date="2019-06" db="EMBL/GenBank/DDBJ databases">
        <authorList>
            <person name="Le Quere A."/>
            <person name="Colella S."/>
        </authorList>
    </citation>
    <scope>NUCLEOTIDE SEQUENCE</scope>
    <source>
        <strain evidence="1">EmedicaeMD41</strain>
    </source>
</reference>
<name>A0A508WW48_9HYPH</name>
<dbReference type="EMBL" id="CABFNB010000097">
    <property type="protein sequence ID" value="VTZ61791.1"/>
    <property type="molecule type" value="Genomic_DNA"/>
</dbReference>
<accession>A0A508WW48</accession>
<proteinExistence type="predicted"/>
<organism evidence="1">
    <name type="scientific">Sinorhizobium medicae</name>
    <dbReference type="NCBI Taxonomy" id="110321"/>
    <lineage>
        <taxon>Bacteria</taxon>
        <taxon>Pseudomonadati</taxon>
        <taxon>Pseudomonadota</taxon>
        <taxon>Alphaproteobacteria</taxon>
        <taxon>Hyphomicrobiales</taxon>
        <taxon>Rhizobiaceae</taxon>
        <taxon>Sinorhizobium/Ensifer group</taxon>
        <taxon>Sinorhizobium</taxon>
    </lineage>
</organism>
<gene>
    <name evidence="1" type="ORF">EMEDMD4_310040</name>
</gene>
<dbReference type="Proteomes" id="UP000507954">
    <property type="component" value="Unassembled WGS sequence"/>
</dbReference>
<sequence>MTLHDSRLTRSPNGMNFHRWLEGFGVRVRHFREGRSFHTRPANIVYGGRTLKRLWARDTQRAETLIRCIQVADARCFDDYTMLAVWHFIGAHAAQEPADELARAFGSINLSRIVRRGHRLAKGQYGRMGKVAEKISSLLADALIPEEEAA</sequence>